<dbReference type="InterPro" id="IPR050695">
    <property type="entry name" value="N-acetylmuramoyl_amidase_3"/>
</dbReference>
<dbReference type="InterPro" id="IPR003646">
    <property type="entry name" value="SH3-like_bac-type"/>
</dbReference>
<dbReference type="PANTHER" id="PTHR30404:SF0">
    <property type="entry name" value="N-ACETYLMURAMOYL-L-ALANINE AMIDASE AMIC"/>
    <property type="match status" value="1"/>
</dbReference>
<dbReference type="GO" id="GO:0008745">
    <property type="term" value="F:N-acetylmuramoyl-L-alanine amidase activity"/>
    <property type="evidence" value="ECO:0007669"/>
    <property type="project" value="InterPro"/>
</dbReference>
<evidence type="ECO:0000259" key="3">
    <source>
        <dbReference type="PROSITE" id="PS51781"/>
    </source>
</evidence>
<dbReference type="Gene3D" id="3.40.630.40">
    <property type="entry name" value="Zn-dependent exopeptidases"/>
    <property type="match status" value="1"/>
</dbReference>
<dbReference type="PROSITE" id="PS51781">
    <property type="entry name" value="SH3B"/>
    <property type="match status" value="2"/>
</dbReference>
<dbReference type="GO" id="GO:0009253">
    <property type="term" value="P:peptidoglycan catabolic process"/>
    <property type="evidence" value="ECO:0007669"/>
    <property type="project" value="InterPro"/>
</dbReference>
<sequence length="356" mass="39198">MLVNHVKVGIHRTVQLSVSFIVMFIFLSTSNIVFAHEKEIYRVDVPSLNVRSEPALQARIVGSLSAQTVVEVQEKKHGWAYVNYSGGKGWVASQYLYQTDEEHSSSSKEVHVNAESVYIRSGPSVNREIIAGSYYGDSLEKIEEEGEWIKVQLENGQVGWIAGWLVSAGDTTSSSELPLQGVNIVLDAGHGGYDPGAVAVNGLLEKRSTIEAVDHIARKLRLSGATVILTRENDRYVSLQNRVRITRSSDPDAFVSVHFNSASSPYAEGISTYFYHDSGKGLARNIQHKLSQEVSLQNDGAQFGNFHVLRENIENSILVELGFLSTSSDLAVIERDGYPDKVARAITDGLIKEFSP</sequence>
<dbReference type="GO" id="GO:0071555">
    <property type="term" value="P:cell wall organization"/>
    <property type="evidence" value="ECO:0007669"/>
    <property type="project" value="UniProtKB-KW"/>
</dbReference>
<proteinExistence type="predicted"/>
<dbReference type="InterPro" id="IPR002508">
    <property type="entry name" value="MurNAc-LAA_cat"/>
</dbReference>
<evidence type="ECO:0000256" key="2">
    <source>
        <dbReference type="ARBA" id="ARBA00023316"/>
    </source>
</evidence>
<dbReference type="RefSeq" id="WP_128525742.1">
    <property type="nucleotide sequence ID" value="NZ_CP026118.1"/>
</dbReference>
<evidence type="ECO:0000313" key="5">
    <source>
        <dbReference type="Proteomes" id="UP000287756"/>
    </source>
</evidence>
<keyword evidence="1" id="KW-0378">Hydrolase</keyword>
<dbReference type="Pfam" id="PF08239">
    <property type="entry name" value="SH3_3"/>
    <property type="match status" value="2"/>
</dbReference>
<keyword evidence="2" id="KW-0961">Cell wall biogenesis/degradation</keyword>
<dbReference type="PANTHER" id="PTHR30404">
    <property type="entry name" value="N-ACETYLMURAMOYL-L-ALANINE AMIDASE"/>
    <property type="match status" value="1"/>
</dbReference>
<protein>
    <recommendedName>
        <fullName evidence="3">SH3b domain-containing protein</fullName>
    </recommendedName>
</protein>
<dbReference type="OrthoDB" id="9806267at2"/>
<dbReference type="KEGG" id="hli:HLI_15305"/>
<dbReference type="SUPFAM" id="SSF53187">
    <property type="entry name" value="Zn-dependent exopeptidases"/>
    <property type="match status" value="1"/>
</dbReference>
<dbReference type="CDD" id="cd02696">
    <property type="entry name" value="MurNAc-LAA"/>
    <property type="match status" value="1"/>
</dbReference>
<reference evidence="4 5" key="1">
    <citation type="submission" date="2018-01" db="EMBL/GenBank/DDBJ databases">
        <title>The whole genome sequencing and assembly of Halobacillus litoralis ERB031 strain.</title>
        <authorList>
            <person name="Lee S.-J."/>
            <person name="Park M.-K."/>
            <person name="Kim J.-Y."/>
            <person name="Lee Y.-J."/>
            <person name="Yi H."/>
            <person name="Bahn Y.-S."/>
            <person name="Kim J.F."/>
            <person name="Lee D.-W."/>
        </authorList>
    </citation>
    <scope>NUCLEOTIDE SEQUENCE [LARGE SCALE GENOMIC DNA]</scope>
    <source>
        <strain evidence="4 5">ERB 031</strain>
    </source>
</reference>
<organism evidence="4 5">
    <name type="scientific">Halobacillus litoralis</name>
    <dbReference type="NCBI Taxonomy" id="45668"/>
    <lineage>
        <taxon>Bacteria</taxon>
        <taxon>Bacillati</taxon>
        <taxon>Bacillota</taxon>
        <taxon>Bacilli</taxon>
        <taxon>Bacillales</taxon>
        <taxon>Bacillaceae</taxon>
        <taxon>Halobacillus</taxon>
    </lineage>
</organism>
<dbReference type="Pfam" id="PF01520">
    <property type="entry name" value="Amidase_3"/>
    <property type="match status" value="1"/>
</dbReference>
<dbReference type="AlphaFoldDB" id="A0A410MFI7"/>
<accession>A0A410MFI7</accession>
<dbReference type="Proteomes" id="UP000287756">
    <property type="component" value="Chromosome"/>
</dbReference>
<dbReference type="Gene3D" id="2.30.30.40">
    <property type="entry name" value="SH3 Domains"/>
    <property type="match status" value="2"/>
</dbReference>
<feature type="domain" description="SH3b" evidence="3">
    <location>
        <begin position="38"/>
        <end position="100"/>
    </location>
</feature>
<feature type="domain" description="SH3b" evidence="3">
    <location>
        <begin position="107"/>
        <end position="169"/>
    </location>
</feature>
<evidence type="ECO:0000313" key="4">
    <source>
        <dbReference type="EMBL" id="QAS53468.1"/>
    </source>
</evidence>
<evidence type="ECO:0000256" key="1">
    <source>
        <dbReference type="ARBA" id="ARBA00022801"/>
    </source>
</evidence>
<name>A0A410MFI7_9BACI</name>
<dbReference type="GO" id="GO:0030288">
    <property type="term" value="C:outer membrane-bounded periplasmic space"/>
    <property type="evidence" value="ECO:0007669"/>
    <property type="project" value="TreeGrafter"/>
</dbReference>
<dbReference type="SMART" id="SM00646">
    <property type="entry name" value="Ami_3"/>
    <property type="match status" value="1"/>
</dbReference>
<gene>
    <name evidence="4" type="ORF">HLI_15305</name>
</gene>
<dbReference type="SMART" id="SM00287">
    <property type="entry name" value="SH3b"/>
    <property type="match status" value="2"/>
</dbReference>
<dbReference type="EMBL" id="CP026118">
    <property type="protein sequence ID" value="QAS53468.1"/>
    <property type="molecule type" value="Genomic_DNA"/>
</dbReference>